<comment type="caution">
    <text evidence="3">The sequence shown here is derived from an EMBL/GenBank/DDBJ whole genome shotgun (WGS) entry which is preliminary data.</text>
</comment>
<name>A0ABX1QWW9_9ALTE</name>
<reference evidence="3 4" key="1">
    <citation type="submission" date="2020-03" db="EMBL/GenBank/DDBJ databases">
        <title>Alteromonas ponticola sp. nov., isolated from seawater.</title>
        <authorList>
            <person name="Yoon J.-H."/>
            <person name="Kim Y.-O."/>
        </authorList>
    </citation>
    <scope>NUCLEOTIDE SEQUENCE [LARGE SCALE GENOMIC DNA]</scope>
    <source>
        <strain evidence="3 4">MYP5</strain>
    </source>
</reference>
<comment type="similarity">
    <text evidence="1">Belongs to the SufE family.</text>
</comment>
<dbReference type="EMBL" id="JAATNW010000001">
    <property type="protein sequence ID" value="NMH58742.1"/>
    <property type="molecule type" value="Genomic_DNA"/>
</dbReference>
<evidence type="ECO:0000313" key="4">
    <source>
        <dbReference type="Proteomes" id="UP000709336"/>
    </source>
</evidence>
<dbReference type="SUPFAM" id="SSF82649">
    <property type="entry name" value="SufE/NifU"/>
    <property type="match status" value="1"/>
</dbReference>
<evidence type="ECO:0000313" key="3">
    <source>
        <dbReference type="EMBL" id="NMH58742.1"/>
    </source>
</evidence>
<dbReference type="InterPro" id="IPR003808">
    <property type="entry name" value="Fe-S_metab-assoc_dom"/>
</dbReference>
<dbReference type="Pfam" id="PF02657">
    <property type="entry name" value="SufE"/>
    <property type="match status" value="1"/>
</dbReference>
<evidence type="ECO:0000259" key="2">
    <source>
        <dbReference type="Pfam" id="PF02657"/>
    </source>
</evidence>
<dbReference type="PANTHER" id="PTHR43597:SF5">
    <property type="entry name" value="SUFE-LIKE PROTEIN 2, CHLOROPLASTIC"/>
    <property type="match status" value="1"/>
</dbReference>
<sequence length="137" mass="15133">MTHSGELKPLALTLLDAQGWDNKMRALVMASKHLPMLEQGQRTETNQVKGCDSDVWLDRVSDDTTGCFMAYSPSKVIRGVLAIILEQTNNLSPEAVATFDFDAFGDELSLSRFLSQSRGNGLRQVIDRIKTLASTQT</sequence>
<dbReference type="Gene3D" id="3.90.1010.10">
    <property type="match status" value="1"/>
</dbReference>
<protein>
    <submittedName>
        <fullName evidence="3">SufE family protein</fullName>
    </submittedName>
</protein>
<keyword evidence="4" id="KW-1185">Reference proteome</keyword>
<evidence type="ECO:0000256" key="1">
    <source>
        <dbReference type="ARBA" id="ARBA00010282"/>
    </source>
</evidence>
<dbReference type="Proteomes" id="UP000709336">
    <property type="component" value="Unassembled WGS sequence"/>
</dbReference>
<organism evidence="3 4">
    <name type="scientific">Alteromonas ponticola</name>
    <dbReference type="NCBI Taxonomy" id="2720613"/>
    <lineage>
        <taxon>Bacteria</taxon>
        <taxon>Pseudomonadati</taxon>
        <taxon>Pseudomonadota</taxon>
        <taxon>Gammaproteobacteria</taxon>
        <taxon>Alteromonadales</taxon>
        <taxon>Alteromonadaceae</taxon>
        <taxon>Alteromonas/Salinimonas group</taxon>
        <taxon>Alteromonas</taxon>
    </lineage>
</organism>
<gene>
    <name evidence="3" type="ORF">HCJ96_01725</name>
</gene>
<feature type="domain" description="Fe-S metabolism associated" evidence="2">
    <location>
        <begin position="16"/>
        <end position="131"/>
    </location>
</feature>
<dbReference type="RefSeq" id="WP_169209294.1">
    <property type="nucleotide sequence ID" value="NZ_JAATNW010000001.1"/>
</dbReference>
<dbReference type="PANTHER" id="PTHR43597">
    <property type="entry name" value="SULFUR ACCEPTOR PROTEIN CSDE"/>
    <property type="match status" value="1"/>
</dbReference>
<accession>A0ABX1QWW9</accession>
<proteinExistence type="inferred from homology"/>